<evidence type="ECO:0000256" key="14">
    <source>
        <dbReference type="SAM" id="Phobius"/>
    </source>
</evidence>
<evidence type="ECO:0000256" key="10">
    <source>
        <dbReference type="ARBA" id="ARBA00023136"/>
    </source>
</evidence>
<sequence length="708" mass="76993">MTTPADPAGQQLAEGRTPPPAPSYPTPTEDYTTDLLTRRQNFLSLIAATLAGAMFTLLCWLVLKQTSLPAFNTSMVTRGLATAGTVVVLAVLGVFTGWWLIDEHRANQRRREAHTTRTAYWNRESAGVSGTAAPPLPPLELHRPRWRVILTHVVCYLSPAALVVTTTAIPLSATRLYLDGLQVDQGFRTQFLTRMATTWGNQDMNYIDMPSYYPIGWFWLGGRLANLLGIPGWEVFQPWALVSIAAAGCLLVPVWRRLTGSLPVGTAIAVVSVCVVLVTTPEEPYGAIVALGAPAATVLAYRALRGSWYATFGVMVFLGASAAMYTLFTGVIALSVVVLAAIGAVVFSRGRVPIIHLLAIGVGSILIALIAWGPYFWALLTGHPSSGATAQHYLPPEGAQIPLPFLSPSVIGVLCLLGLIYFIVRVADHEVRTMGIATAVFYAWTVASMVAALAGTTLLGFRIDSLIALQLTTAGVLALAELRLVGVRRLYPVRTTSRASRTITIVMVVVLLGAGLHYAQSIPVRNENGIDHAYSDTDGYGERADRFAPDVAQYYDEIDAEIRSHGHEPDDTVVLTDETNFMSYYPYYGFQAFTSHYANPLGEFGRRNAAIEAWASGSWDELSEPADFAAALEDAPWREPDVFIFRGSLDGNGGEEGWKTHIAEDIFPNNPNVRFRGLFFNPEVFTGDPSMWHASQIGPFVVVSRDKA</sequence>
<evidence type="ECO:0000256" key="8">
    <source>
        <dbReference type="ARBA" id="ARBA00022692"/>
    </source>
</evidence>
<evidence type="ECO:0000259" key="16">
    <source>
        <dbReference type="Pfam" id="PF12250"/>
    </source>
</evidence>
<dbReference type="InterPro" id="IPR020959">
    <property type="entry name" value="ArabinofuranosylTrfase_AftA_C"/>
</dbReference>
<evidence type="ECO:0000256" key="6">
    <source>
        <dbReference type="ARBA" id="ARBA00022475"/>
    </source>
</evidence>
<evidence type="ECO:0000256" key="9">
    <source>
        <dbReference type="ARBA" id="ARBA00022989"/>
    </source>
</evidence>
<evidence type="ECO:0000256" key="5">
    <source>
        <dbReference type="ARBA" id="ARBA00020482"/>
    </source>
</evidence>
<comment type="similarity">
    <text evidence="3">Belongs to the glycosyltransferase 85 family.</text>
</comment>
<dbReference type="PATRIC" id="fig|1121362.3.peg.246"/>
<dbReference type="HOGENOM" id="CLU_021304_0_0_11"/>
<keyword evidence="10 14" id="KW-0472">Membrane</keyword>
<comment type="pathway">
    <text evidence="2">Cell wall biogenesis; cell wall polysaccharide biosynthesis.</text>
</comment>
<dbReference type="AlphaFoldDB" id="M1MU69"/>
<evidence type="ECO:0000256" key="12">
    <source>
        <dbReference type="ARBA" id="ARBA00034030"/>
    </source>
</evidence>
<evidence type="ECO:0000256" key="1">
    <source>
        <dbReference type="ARBA" id="ARBA00004651"/>
    </source>
</evidence>
<reference evidence="17 18" key="1">
    <citation type="journal article" date="2012" name="Stand. Genomic Sci.">
        <title>Genome sequence of the halotolerant bacterium Corynebacterium halotolerans type strain YIM 70093(T) (= DSM 44683(T)).</title>
        <authorList>
            <person name="Ruckert C."/>
            <person name="Albersmeier A."/>
            <person name="Al-Dilaimi A."/>
            <person name="Niehaus K."/>
            <person name="Szczepanowski R."/>
            <person name="Kalinowski J."/>
        </authorList>
    </citation>
    <scope>NUCLEOTIDE SEQUENCE [LARGE SCALE GENOMIC DNA]</scope>
    <source>
        <strain evidence="17">YIM 70093</strain>
    </source>
</reference>
<feature type="transmembrane region" description="Helical" evidence="14">
    <location>
        <begin position="354"/>
        <end position="377"/>
    </location>
</feature>
<feature type="transmembrane region" description="Helical" evidence="14">
    <location>
        <begin position="405"/>
        <end position="424"/>
    </location>
</feature>
<evidence type="ECO:0000256" key="3">
    <source>
        <dbReference type="ARBA" id="ARBA00009655"/>
    </source>
</evidence>
<dbReference type="GO" id="GO:0016757">
    <property type="term" value="F:glycosyltransferase activity"/>
    <property type="evidence" value="ECO:0007669"/>
    <property type="project" value="InterPro"/>
</dbReference>
<feature type="transmembrane region" description="Helical" evidence="14">
    <location>
        <begin position="262"/>
        <end position="279"/>
    </location>
</feature>
<dbReference type="KEGG" id="chn:A605_01275"/>
<dbReference type="UniPathway" id="UPA00963"/>
<feature type="transmembrane region" description="Helical" evidence="14">
    <location>
        <begin position="467"/>
        <end position="487"/>
    </location>
</feature>
<evidence type="ECO:0000259" key="15">
    <source>
        <dbReference type="Pfam" id="PF12249"/>
    </source>
</evidence>
<proteinExistence type="inferred from homology"/>
<feature type="transmembrane region" description="Helical" evidence="14">
    <location>
        <begin position="42"/>
        <end position="63"/>
    </location>
</feature>
<feature type="transmembrane region" description="Helical" evidence="14">
    <location>
        <begin position="236"/>
        <end position="255"/>
    </location>
</feature>
<keyword evidence="8 14" id="KW-0812">Transmembrane</keyword>
<dbReference type="GO" id="GO:0045227">
    <property type="term" value="P:capsule polysaccharide biosynthetic process"/>
    <property type="evidence" value="ECO:0007669"/>
    <property type="project" value="UniProtKB-UniPathway"/>
</dbReference>
<comment type="subcellular location">
    <subcellularLocation>
        <location evidence="1">Cell membrane</location>
        <topology evidence="1">Multi-pass membrane protein</topology>
    </subcellularLocation>
</comment>
<keyword evidence="9 14" id="KW-1133">Transmembrane helix</keyword>
<feature type="transmembrane region" description="Helical" evidence="14">
    <location>
        <begin position="83"/>
        <end position="101"/>
    </location>
</feature>
<protein>
    <recommendedName>
        <fullName evidence="5">Galactan 5-O-arabinofuranosyltransferase</fullName>
        <ecNumber evidence="4">2.4.2.46</ecNumber>
    </recommendedName>
    <alternativeName>
        <fullName evidence="11">Arabinofuranosyltransferase AftA</fullName>
    </alternativeName>
</protein>
<dbReference type="Proteomes" id="UP000011723">
    <property type="component" value="Chromosome"/>
</dbReference>
<feature type="transmembrane region" description="Helical" evidence="14">
    <location>
        <begin position="148"/>
        <end position="171"/>
    </location>
</feature>
<evidence type="ECO:0000256" key="4">
    <source>
        <dbReference type="ARBA" id="ARBA00012037"/>
    </source>
</evidence>
<dbReference type="Pfam" id="PF12249">
    <property type="entry name" value="AftA_C"/>
    <property type="match status" value="1"/>
</dbReference>
<comment type="catalytic activity">
    <reaction evidence="12">
        <text>Adds an alpha-D-arabinofuranosyl group from trans,octacis-decaprenylphospho-beta-D-arabinofuranose at the 5-O-position of the eighth, tenth and twelfth galactofuranose unit of the galactofuranan chain of [beta-D-galactofuranosyl-(1-&gt;5)-beta-D-galactofuranosyl-(1-&gt;6)]14-beta-D-galactofuranosyl-(1-&gt;5)-beta-D-galactofuranosyl-(1-&gt;4)-alpha-L-rhamnopyranosyl-(1-&gt;3)-N-acetyl-alpha-D-glucosaminyl-diphospho-trans,octacis-decaprenol.</text>
        <dbReference type="EC" id="2.4.2.46"/>
    </reaction>
</comment>
<keyword evidence="6" id="KW-1003">Cell membrane</keyword>
<dbReference type="InterPro" id="IPR020963">
    <property type="entry name" value="ArabinofuranosylTrfase_AftA_N"/>
</dbReference>
<evidence type="ECO:0000313" key="18">
    <source>
        <dbReference type="Proteomes" id="UP000011723"/>
    </source>
</evidence>
<evidence type="ECO:0000256" key="7">
    <source>
        <dbReference type="ARBA" id="ARBA00022679"/>
    </source>
</evidence>
<name>M1MU69_9CORY</name>
<feature type="region of interest" description="Disordered" evidence="13">
    <location>
        <begin position="1"/>
        <end position="30"/>
    </location>
</feature>
<dbReference type="eggNOG" id="ENOG502ZB59">
    <property type="taxonomic scope" value="Bacteria"/>
</dbReference>
<feature type="transmembrane region" description="Helical" evidence="14">
    <location>
        <begin position="499"/>
        <end position="519"/>
    </location>
</feature>
<dbReference type="OrthoDB" id="4775300at2"/>
<feature type="transmembrane region" description="Helical" evidence="14">
    <location>
        <begin position="331"/>
        <end position="347"/>
    </location>
</feature>
<feature type="domain" description="Arabinofuranosyltransferase AftA C-terminal" evidence="15">
    <location>
        <begin position="522"/>
        <end position="705"/>
    </location>
</feature>
<gene>
    <name evidence="17" type="ORF">A605_01275</name>
</gene>
<dbReference type="GO" id="GO:0044038">
    <property type="term" value="P:cell wall macromolecule biosynthetic process"/>
    <property type="evidence" value="ECO:0007669"/>
    <property type="project" value="InterPro"/>
</dbReference>
<evidence type="ECO:0000256" key="13">
    <source>
        <dbReference type="SAM" id="MobiDB-lite"/>
    </source>
</evidence>
<evidence type="ECO:0000256" key="2">
    <source>
        <dbReference type="ARBA" id="ARBA00004776"/>
    </source>
</evidence>
<dbReference type="EC" id="2.4.2.46" evidence="4"/>
<feature type="transmembrane region" description="Helical" evidence="14">
    <location>
        <begin position="436"/>
        <end position="461"/>
    </location>
</feature>
<dbReference type="EMBL" id="CP003697">
    <property type="protein sequence ID" value="AGF71269.1"/>
    <property type="molecule type" value="Genomic_DNA"/>
</dbReference>
<feature type="domain" description="Arabinofuranosyltransferase AftA N-terminal" evidence="16">
    <location>
        <begin position="45"/>
        <end position="512"/>
    </location>
</feature>
<dbReference type="GO" id="GO:0005886">
    <property type="term" value="C:plasma membrane"/>
    <property type="evidence" value="ECO:0007669"/>
    <property type="project" value="UniProtKB-SubCell"/>
</dbReference>
<dbReference type="STRING" id="1121362.A605_01275"/>
<dbReference type="RefSeq" id="WP_015399693.1">
    <property type="nucleotide sequence ID" value="NC_020302.1"/>
</dbReference>
<dbReference type="Pfam" id="PF12250">
    <property type="entry name" value="AftA_N"/>
    <property type="match status" value="1"/>
</dbReference>
<evidence type="ECO:0000313" key="17">
    <source>
        <dbReference type="EMBL" id="AGF71269.1"/>
    </source>
</evidence>
<evidence type="ECO:0000256" key="11">
    <source>
        <dbReference type="ARBA" id="ARBA00033184"/>
    </source>
</evidence>
<keyword evidence="7 17" id="KW-0808">Transferase</keyword>
<keyword evidence="18" id="KW-1185">Reference proteome</keyword>
<organism evidence="17 18">
    <name type="scientific">Corynebacterium halotolerans YIM 70093 = DSM 44683</name>
    <dbReference type="NCBI Taxonomy" id="1121362"/>
    <lineage>
        <taxon>Bacteria</taxon>
        <taxon>Bacillati</taxon>
        <taxon>Actinomycetota</taxon>
        <taxon>Actinomycetes</taxon>
        <taxon>Mycobacteriales</taxon>
        <taxon>Corynebacteriaceae</taxon>
        <taxon>Corynebacterium</taxon>
    </lineage>
</organism>
<accession>M1MU69</accession>